<name>A0A1G1ZAV4_9BACT</name>
<dbReference type="SUPFAM" id="SSF53300">
    <property type="entry name" value="vWA-like"/>
    <property type="match status" value="1"/>
</dbReference>
<comment type="caution">
    <text evidence="2">The sequence shown here is derived from an EMBL/GenBank/DDBJ whole genome shotgun (WGS) entry which is preliminary data.</text>
</comment>
<evidence type="ECO:0000259" key="1">
    <source>
        <dbReference type="PROSITE" id="PS50234"/>
    </source>
</evidence>
<dbReference type="InterPro" id="IPR002035">
    <property type="entry name" value="VWF_A"/>
</dbReference>
<organism evidence="2 3">
    <name type="scientific">Candidatus Colwellbacteria bacterium RIFCSPLOWO2_12_FULL_43_11</name>
    <dbReference type="NCBI Taxonomy" id="1797693"/>
    <lineage>
        <taxon>Bacteria</taxon>
        <taxon>Candidatus Colwelliibacteriota</taxon>
    </lineage>
</organism>
<reference evidence="2 3" key="1">
    <citation type="journal article" date="2016" name="Nat. Commun.">
        <title>Thousands of microbial genomes shed light on interconnected biogeochemical processes in an aquifer system.</title>
        <authorList>
            <person name="Anantharaman K."/>
            <person name="Brown C.T."/>
            <person name="Hug L.A."/>
            <person name="Sharon I."/>
            <person name="Castelle C.J."/>
            <person name="Probst A.J."/>
            <person name="Thomas B.C."/>
            <person name="Singh A."/>
            <person name="Wilkins M.J."/>
            <person name="Karaoz U."/>
            <person name="Brodie E.L."/>
            <person name="Williams K.H."/>
            <person name="Hubbard S.S."/>
            <person name="Banfield J.F."/>
        </authorList>
    </citation>
    <scope>NUCLEOTIDE SEQUENCE [LARGE SCALE GENOMIC DNA]</scope>
</reference>
<feature type="domain" description="VWFA" evidence="1">
    <location>
        <begin position="289"/>
        <end position="471"/>
    </location>
</feature>
<proteinExistence type="predicted"/>
<dbReference type="Pfam" id="PF00092">
    <property type="entry name" value="VWA"/>
    <property type="match status" value="1"/>
</dbReference>
<dbReference type="InterPro" id="IPR023833">
    <property type="entry name" value="Signal_pept_SipW-depend-type"/>
</dbReference>
<dbReference type="AlphaFoldDB" id="A0A1G1ZAV4"/>
<evidence type="ECO:0000313" key="2">
    <source>
        <dbReference type="EMBL" id="OGY61000.1"/>
    </source>
</evidence>
<sequence length="475" mass="49762">MRKLIISTSILLAVIAIVAGVTTAFYNDVETSSGNTLSAGAIDLGIDNTSYYNGVLNPGTSWQLTYELDDLLGPAIDIEGDETGEYLFFNFFDLKPGDWGEDTISIHVKDNDAWACMSIDLTKNDDNGLTEPESKVDQTIGLGNGELQNYIQFVWWADDGDNVLETDEAPSAFVSDQPLSEADDLDVILADSTGNGIFQPGSNSDPLAGNTPYYIGKAWCFGELTLNPAPEGNGDPTINDGIDCDGSGLGNNTQTDTVEGDISFTAVQERHSPGFRCGGGNIGCLDEADMMLVIDRSGSISNTELDTLQAAATGFVTAVAPSTAGVHMGQSSFSTTATLDQVLTDSAAAMTAAIANLDSFTRLRTNLSHGIDLAKAELESVRDRDDNTVPDFIVVLTDGAPNEPGGTEAAGKAAATASANAADLAGIKIFVVGINVEATNATYLQTDIASTPADYFNATDFAALSAILTDIASCD</sequence>
<gene>
    <name evidence="2" type="ORF">A3F99_00405</name>
</gene>
<dbReference type="EMBL" id="MHJB01000026">
    <property type="protein sequence ID" value="OGY61000.1"/>
    <property type="molecule type" value="Genomic_DNA"/>
</dbReference>
<dbReference type="InterPro" id="IPR036465">
    <property type="entry name" value="vWFA_dom_sf"/>
</dbReference>
<evidence type="ECO:0000313" key="3">
    <source>
        <dbReference type="Proteomes" id="UP000176571"/>
    </source>
</evidence>
<protein>
    <recommendedName>
        <fullName evidence="1">VWFA domain-containing protein</fullName>
    </recommendedName>
</protein>
<dbReference type="NCBIfam" id="TIGR04088">
    <property type="entry name" value="cognate_SipW"/>
    <property type="match status" value="1"/>
</dbReference>
<dbReference type="PROSITE" id="PS50234">
    <property type="entry name" value="VWFA"/>
    <property type="match status" value="1"/>
</dbReference>
<dbReference type="Proteomes" id="UP000176571">
    <property type="component" value="Unassembled WGS sequence"/>
</dbReference>
<dbReference type="InterPro" id="IPR050525">
    <property type="entry name" value="ECM_Assembly_Org"/>
</dbReference>
<dbReference type="PANTHER" id="PTHR24020">
    <property type="entry name" value="COLLAGEN ALPHA"/>
    <property type="match status" value="1"/>
</dbReference>
<dbReference type="Gene3D" id="3.40.50.410">
    <property type="entry name" value="von Willebrand factor, type A domain"/>
    <property type="match status" value="1"/>
</dbReference>
<dbReference type="STRING" id="1797693.A3F99_00405"/>
<accession>A0A1G1ZAV4</accession>
<dbReference type="SMART" id="SM00327">
    <property type="entry name" value="VWA"/>
    <property type="match status" value="1"/>
</dbReference>
<dbReference type="CDD" id="cd00198">
    <property type="entry name" value="vWFA"/>
    <property type="match status" value="1"/>
</dbReference>